<dbReference type="PANTHER" id="PTHR34203:SF15">
    <property type="entry name" value="SLL1173 PROTEIN"/>
    <property type="match status" value="1"/>
</dbReference>
<name>A0A7S7LZ06_9BACT</name>
<dbReference type="AlphaFoldDB" id="A0A7S7LZ06"/>
<dbReference type="Pfam" id="PF05050">
    <property type="entry name" value="Methyltransf_21"/>
    <property type="match status" value="1"/>
</dbReference>
<feature type="domain" description="Methyltransferase FkbM" evidence="1">
    <location>
        <begin position="92"/>
        <end position="252"/>
    </location>
</feature>
<gene>
    <name evidence="2" type="ORF">HUE87_09285</name>
</gene>
<sequence>MKNIVGKFYNLLRIIVELRRINVEKKLKNSFFSTWIKVFFFNYYNKESSTAIIMDYKVSFLDFDLFKYLYKEIFLSNEYYFTADNKQPYIIDCGSNIGMSILYFKTIYPESKIIAFEPGKETYACLLKNIENNNLDNVAAYEVALSDKEGFIDFFYDEDDVGSLLMSSVQERLPKQKRSVKSELLSSYIDKEVDFLKMDIEGAEMSVITELCNSGKIKYIKKMVIEYHHHIIKGVDDFSKMLKLLESNKFGYHIQGNFYNDIEVEHFQDIIIYAYRK</sequence>
<dbReference type="Proteomes" id="UP000593836">
    <property type="component" value="Chromosome"/>
</dbReference>
<dbReference type="SUPFAM" id="SSF53335">
    <property type="entry name" value="S-adenosyl-L-methionine-dependent methyltransferases"/>
    <property type="match status" value="1"/>
</dbReference>
<evidence type="ECO:0000313" key="3">
    <source>
        <dbReference type="Proteomes" id="UP000593836"/>
    </source>
</evidence>
<reference evidence="2 3" key="1">
    <citation type="submission" date="2020-05" db="EMBL/GenBank/DDBJ databases">
        <title>Sulfurimonas marisnigri, sp. nov., and Sulfurimonas baltica, sp. nov., manganese oxide reducing chemolithoautotrophs of the class Epsilonproteobacteria isolated from the pelagic redoxclines of the Black and Baltic Seas and emended description of the genus Sulfurimonas.</title>
        <authorList>
            <person name="Henkel J.V."/>
            <person name="Laudan C."/>
            <person name="Werner J."/>
            <person name="Neu T."/>
            <person name="Plewe S."/>
            <person name="Sproer C."/>
            <person name="Bunk B."/>
            <person name="Schulz-Vogt H.N."/>
        </authorList>
    </citation>
    <scope>NUCLEOTIDE SEQUENCE [LARGE SCALE GENOMIC DNA]</scope>
    <source>
        <strain evidence="2 3">SoZ1</strain>
    </source>
</reference>
<evidence type="ECO:0000313" key="2">
    <source>
        <dbReference type="EMBL" id="QOY54069.1"/>
    </source>
</evidence>
<dbReference type="PANTHER" id="PTHR34203">
    <property type="entry name" value="METHYLTRANSFERASE, FKBM FAMILY PROTEIN"/>
    <property type="match status" value="1"/>
</dbReference>
<keyword evidence="3" id="KW-1185">Reference proteome</keyword>
<dbReference type="GO" id="GO:0008168">
    <property type="term" value="F:methyltransferase activity"/>
    <property type="evidence" value="ECO:0007669"/>
    <property type="project" value="UniProtKB-KW"/>
</dbReference>
<accession>A0A7S7LZ06</accession>
<dbReference type="EMBL" id="CP054493">
    <property type="protein sequence ID" value="QOY54069.1"/>
    <property type="molecule type" value="Genomic_DNA"/>
</dbReference>
<keyword evidence="2" id="KW-0808">Transferase</keyword>
<dbReference type="GO" id="GO:0032259">
    <property type="term" value="P:methylation"/>
    <property type="evidence" value="ECO:0007669"/>
    <property type="project" value="UniProtKB-KW"/>
</dbReference>
<evidence type="ECO:0000259" key="1">
    <source>
        <dbReference type="Pfam" id="PF05050"/>
    </source>
</evidence>
<dbReference type="InterPro" id="IPR006342">
    <property type="entry name" value="FkbM_mtfrase"/>
</dbReference>
<proteinExistence type="predicted"/>
<dbReference type="Gene3D" id="3.40.50.150">
    <property type="entry name" value="Vaccinia Virus protein VP39"/>
    <property type="match status" value="1"/>
</dbReference>
<dbReference type="InterPro" id="IPR052514">
    <property type="entry name" value="SAM-dependent_MTase"/>
</dbReference>
<dbReference type="InterPro" id="IPR029063">
    <property type="entry name" value="SAM-dependent_MTases_sf"/>
</dbReference>
<organism evidence="2 3">
    <name type="scientific">Candidatus Sulfurimonas marisnigri</name>
    <dbReference type="NCBI Taxonomy" id="2740405"/>
    <lineage>
        <taxon>Bacteria</taxon>
        <taxon>Pseudomonadati</taxon>
        <taxon>Campylobacterota</taxon>
        <taxon>Epsilonproteobacteria</taxon>
        <taxon>Campylobacterales</taxon>
        <taxon>Sulfurimonadaceae</taxon>
        <taxon>Sulfurimonas</taxon>
    </lineage>
</organism>
<dbReference type="KEGG" id="smas:HUE87_09285"/>
<dbReference type="RefSeq" id="WP_194366068.1">
    <property type="nucleotide sequence ID" value="NZ_CP054493.1"/>
</dbReference>
<protein>
    <submittedName>
        <fullName evidence="2">FkbM family methyltransferase</fullName>
    </submittedName>
</protein>
<dbReference type="NCBIfam" id="TIGR01444">
    <property type="entry name" value="fkbM_fam"/>
    <property type="match status" value="1"/>
</dbReference>
<keyword evidence="2" id="KW-0489">Methyltransferase</keyword>